<dbReference type="PANTHER" id="PTHR30417">
    <property type="entry name" value="N-ACETYLMURAMOYL-L-ALANINE AMIDASE AMID"/>
    <property type="match status" value="1"/>
</dbReference>
<dbReference type="CDD" id="cd06583">
    <property type="entry name" value="PGRP"/>
    <property type="match status" value="1"/>
</dbReference>
<feature type="region of interest" description="Disordered" evidence="5">
    <location>
        <begin position="259"/>
        <end position="325"/>
    </location>
</feature>
<gene>
    <name evidence="7" type="ORF">LHJ74_32430</name>
</gene>
<comment type="catalytic activity">
    <reaction evidence="1">
        <text>Hydrolyzes the link between N-acetylmuramoyl residues and L-amino acid residues in certain cell-wall glycopeptides.</text>
        <dbReference type="EC" id="3.5.1.28"/>
    </reaction>
</comment>
<evidence type="ECO:0000256" key="3">
    <source>
        <dbReference type="ARBA" id="ARBA00022801"/>
    </source>
</evidence>
<reference evidence="7 8" key="1">
    <citation type="submission" date="2021-10" db="EMBL/GenBank/DDBJ databases">
        <title>Streptomyces gossypii sp. nov., isolated from soil collected from cotton field.</title>
        <authorList>
            <person name="Ge X."/>
            <person name="Chen X."/>
            <person name="Liu W."/>
        </authorList>
    </citation>
    <scope>NUCLEOTIDE SEQUENCE [LARGE SCALE GENOMIC DNA]</scope>
    <source>
        <strain evidence="7 8">N2-109</strain>
    </source>
</reference>
<protein>
    <recommendedName>
        <fullName evidence="2">N-acetylmuramoyl-L-alanine amidase</fullName>
        <ecNumber evidence="2">3.5.1.28</ecNumber>
    </recommendedName>
</protein>
<dbReference type="EMBL" id="JAJAGO010000022">
    <property type="protein sequence ID" value="MCT2594562.1"/>
    <property type="molecule type" value="Genomic_DNA"/>
</dbReference>
<dbReference type="Gene3D" id="1.10.530.10">
    <property type="match status" value="1"/>
</dbReference>
<evidence type="ECO:0000313" key="8">
    <source>
        <dbReference type="Proteomes" id="UP001156389"/>
    </source>
</evidence>
<feature type="region of interest" description="Disordered" evidence="5">
    <location>
        <begin position="523"/>
        <end position="547"/>
    </location>
</feature>
<organism evidence="7 8">
    <name type="scientific">Streptomyces gossypii</name>
    <dbReference type="NCBI Taxonomy" id="2883101"/>
    <lineage>
        <taxon>Bacteria</taxon>
        <taxon>Bacillati</taxon>
        <taxon>Actinomycetota</taxon>
        <taxon>Actinomycetes</taxon>
        <taxon>Kitasatosporales</taxon>
        <taxon>Streptomycetaceae</taxon>
        <taxon>Streptomyces</taxon>
    </lineage>
</organism>
<dbReference type="InterPro" id="IPR002502">
    <property type="entry name" value="Amidase_domain"/>
</dbReference>
<dbReference type="SUPFAM" id="SSF55846">
    <property type="entry name" value="N-acetylmuramoyl-L-alanine amidase-like"/>
    <property type="match status" value="1"/>
</dbReference>
<dbReference type="SMART" id="SM00644">
    <property type="entry name" value="Ami_2"/>
    <property type="match status" value="1"/>
</dbReference>
<feature type="compositionally biased region" description="Basic and acidic residues" evidence="5">
    <location>
        <begin position="314"/>
        <end position="325"/>
    </location>
</feature>
<comment type="caution">
    <text evidence="7">The sequence shown here is derived from an EMBL/GenBank/DDBJ whole genome shotgun (WGS) entry which is preliminary data.</text>
</comment>
<keyword evidence="3" id="KW-0378">Hydrolase</keyword>
<dbReference type="InterPro" id="IPR051206">
    <property type="entry name" value="NAMLAA_amidase_2"/>
</dbReference>
<evidence type="ECO:0000313" key="7">
    <source>
        <dbReference type="EMBL" id="MCT2594562.1"/>
    </source>
</evidence>
<dbReference type="EC" id="3.5.1.28" evidence="2"/>
<dbReference type="Proteomes" id="UP001156389">
    <property type="component" value="Unassembled WGS sequence"/>
</dbReference>
<evidence type="ECO:0000256" key="1">
    <source>
        <dbReference type="ARBA" id="ARBA00001561"/>
    </source>
</evidence>
<dbReference type="InterPro" id="IPR036505">
    <property type="entry name" value="Amidase/PGRP_sf"/>
</dbReference>
<accession>A0ABT2K318</accession>
<keyword evidence="4" id="KW-0961">Cell wall biogenesis/degradation</keyword>
<evidence type="ECO:0000256" key="5">
    <source>
        <dbReference type="SAM" id="MobiDB-lite"/>
    </source>
</evidence>
<dbReference type="Pfam" id="PF01510">
    <property type="entry name" value="Amidase_2"/>
    <property type="match status" value="1"/>
</dbReference>
<sequence>MRGPAVHPGSPLPADPGQNRRDRRRRPGRYARQARRAAAAGAAALLLPLAAADPGAADDRAGPGPGPGDLQRAFTRAAERYQVPRGVLLGVSYLQSRWDGHAGRPSVSAGYGPMHLTDVRTAVREAGPAGTAPGACPADLRGSGGDVRCVRPQGGGPPSYGVYPDEPPPARLRTLAKAAELTGHSQADLRERPAANIEGGAALLAASQRGLGLPLSEDPADWFRAVAAYPGGTGEDGGTAFAREVFAVLRAGGERVTDTGQRVRLRSAAGLRSPAARQQEPEPDGAPECPRGVSCEWMPAPHERYTNDEGEPDYGNHDKADRPDSQDIDYVVIHDVEGYWESATRLAQDPEYVSWHYTLRSSDGHVAQHVRTKDVGWHAGNWYLNSTSVGLEHEGFLTAPDAWYTEAMYRSSARLVGYLARKYDIPLDRQHILGHDNVPGTTPAAIPGMHTDPGPYWDWQHYFQLLGKPFRATSAGRGAPLVTIRPDYRTHRPRYTGCDKSGAACPAHGSGAVRLHTAPSAGAPLVRDRGLRPDGSPSTTGVNDTGARAGTGQRYAVAGRAGDWTAIWYLGRKAWFHNPGDRPTAVPAVGPVVTPAGGERSVPVYGRAYPEKSAYPEGVPPQDLEPLPYRLGAGQKYALGLRTRGAYLWAKSFDPRGEKSVVVRGKQLYHQIQLGHRVAFVKAEDVTVLGTANGSPTAGTAPRAAA</sequence>
<feature type="domain" description="N-acetylmuramoyl-L-alanine amidase" evidence="6">
    <location>
        <begin position="317"/>
        <end position="454"/>
    </location>
</feature>
<evidence type="ECO:0000256" key="4">
    <source>
        <dbReference type="ARBA" id="ARBA00023316"/>
    </source>
</evidence>
<dbReference type="PANTHER" id="PTHR30417:SF1">
    <property type="entry name" value="N-ACETYLMURAMOYL-L-ALANINE AMIDASE AMID"/>
    <property type="match status" value="1"/>
</dbReference>
<dbReference type="Gene3D" id="3.40.80.10">
    <property type="entry name" value="Peptidoglycan recognition protein-like"/>
    <property type="match status" value="1"/>
</dbReference>
<evidence type="ECO:0000259" key="6">
    <source>
        <dbReference type="SMART" id="SM00644"/>
    </source>
</evidence>
<evidence type="ECO:0000256" key="2">
    <source>
        <dbReference type="ARBA" id="ARBA00011901"/>
    </source>
</evidence>
<feature type="compositionally biased region" description="Basic residues" evidence="5">
    <location>
        <begin position="21"/>
        <end position="35"/>
    </location>
</feature>
<dbReference type="RefSeq" id="WP_260221904.1">
    <property type="nucleotide sequence ID" value="NZ_JAJAGO010000022.1"/>
</dbReference>
<proteinExistence type="predicted"/>
<name>A0ABT2K318_9ACTN</name>
<feature type="region of interest" description="Disordered" evidence="5">
    <location>
        <begin position="1"/>
        <end position="35"/>
    </location>
</feature>
<keyword evidence="8" id="KW-1185">Reference proteome</keyword>